<dbReference type="Proteomes" id="UP000799421">
    <property type="component" value="Unassembled WGS sequence"/>
</dbReference>
<protein>
    <recommendedName>
        <fullName evidence="3">F-box domain-containing protein</fullName>
    </recommendedName>
</protein>
<proteinExistence type="predicted"/>
<gene>
    <name evidence="1" type="ORF">K470DRAFT_214245</name>
</gene>
<organism evidence="1 2">
    <name type="scientific">Piedraia hortae CBS 480.64</name>
    <dbReference type="NCBI Taxonomy" id="1314780"/>
    <lineage>
        <taxon>Eukaryota</taxon>
        <taxon>Fungi</taxon>
        <taxon>Dikarya</taxon>
        <taxon>Ascomycota</taxon>
        <taxon>Pezizomycotina</taxon>
        <taxon>Dothideomycetes</taxon>
        <taxon>Dothideomycetidae</taxon>
        <taxon>Capnodiales</taxon>
        <taxon>Piedraiaceae</taxon>
        <taxon>Piedraia</taxon>
    </lineage>
</organism>
<accession>A0A6A7C2M9</accession>
<evidence type="ECO:0008006" key="3">
    <source>
        <dbReference type="Google" id="ProtNLM"/>
    </source>
</evidence>
<dbReference type="SUPFAM" id="SSF81383">
    <property type="entry name" value="F-box domain"/>
    <property type="match status" value="1"/>
</dbReference>
<dbReference type="AlphaFoldDB" id="A0A6A7C2M9"/>
<dbReference type="InterPro" id="IPR036047">
    <property type="entry name" value="F-box-like_dom_sf"/>
</dbReference>
<evidence type="ECO:0000313" key="2">
    <source>
        <dbReference type="Proteomes" id="UP000799421"/>
    </source>
</evidence>
<dbReference type="EMBL" id="MU005970">
    <property type="protein sequence ID" value="KAF2861761.1"/>
    <property type="molecule type" value="Genomic_DNA"/>
</dbReference>
<dbReference type="CDD" id="cd09917">
    <property type="entry name" value="F-box_SF"/>
    <property type="match status" value="1"/>
</dbReference>
<keyword evidence="2" id="KW-1185">Reference proteome</keyword>
<name>A0A6A7C2M9_9PEZI</name>
<reference evidence="1" key="1">
    <citation type="journal article" date="2020" name="Stud. Mycol.">
        <title>101 Dothideomycetes genomes: a test case for predicting lifestyles and emergence of pathogens.</title>
        <authorList>
            <person name="Haridas S."/>
            <person name="Albert R."/>
            <person name="Binder M."/>
            <person name="Bloem J."/>
            <person name="Labutti K."/>
            <person name="Salamov A."/>
            <person name="Andreopoulos B."/>
            <person name="Baker S."/>
            <person name="Barry K."/>
            <person name="Bills G."/>
            <person name="Bluhm B."/>
            <person name="Cannon C."/>
            <person name="Castanera R."/>
            <person name="Culley D."/>
            <person name="Daum C."/>
            <person name="Ezra D."/>
            <person name="Gonzalez J."/>
            <person name="Henrissat B."/>
            <person name="Kuo A."/>
            <person name="Liang C."/>
            <person name="Lipzen A."/>
            <person name="Lutzoni F."/>
            <person name="Magnuson J."/>
            <person name="Mondo S."/>
            <person name="Nolan M."/>
            <person name="Ohm R."/>
            <person name="Pangilinan J."/>
            <person name="Park H.-J."/>
            <person name="Ramirez L."/>
            <person name="Alfaro M."/>
            <person name="Sun H."/>
            <person name="Tritt A."/>
            <person name="Yoshinaga Y."/>
            <person name="Zwiers L.-H."/>
            <person name="Turgeon B."/>
            <person name="Goodwin S."/>
            <person name="Spatafora J."/>
            <person name="Crous P."/>
            <person name="Grigoriev I."/>
        </authorList>
    </citation>
    <scope>NUCLEOTIDE SEQUENCE</scope>
    <source>
        <strain evidence="1">CBS 480.64</strain>
    </source>
</reference>
<evidence type="ECO:0000313" key="1">
    <source>
        <dbReference type="EMBL" id="KAF2861761.1"/>
    </source>
</evidence>
<dbReference type="OrthoDB" id="3226064at2759"/>
<sequence>MSLLTLSNELLHLTFLSLNPEDLASLSRTNKFLHTFITTNTLLHRDIYLTHYDPPPPPQNYITLLHEVTQLENILNNYTDTFTERRRQLYLTFVHRVVIFLLQTAKRENSGNVKRLVGYFCDGGNRDAFLCEGEASCQKRAKLSCLVGGSVDVPIKITLCPHLDDDIHSAREHVYSIRNYSRGSFWGPFRDDGSGRVDWVKTLAIVRLLGFNLSHSGERVKGEVSETWWEEFGGVTPIPWGGGMPTAGVGTPVADPYGVTGTWKRVVCFLDYTEFYAFNFNGQLGIDASQEGESSDAILMIEMKLWVTRIDPVENGRLPVVHFKGTSTLLAVEWTAQRTSQIRGTVQETPEGEIRWTTLSIFNGEERWKSEGIQIGGLRAARGVVGSWFHKDYDPFGPVGPSAYWKVSDEVGNLPDGFEQD</sequence>